<reference evidence="2 3" key="1">
    <citation type="journal article" date="2015" name="Genome Announc.">
        <title>The 474-Kilobase-Pair Complete Genome Sequence of CeV-01B, a Virus Infecting Haptolina (Chrysochromulina) ericina (Prymnesiophyceae).</title>
        <authorList>
            <person name="Gallot-Lavallee L."/>
            <person name="Pagarete A."/>
            <person name="Legendre M."/>
            <person name="Santini S."/>
            <person name="Sandaa R.A."/>
            <person name="Himmelbauer H."/>
            <person name="Ogata H."/>
            <person name="Bratbak G."/>
            <person name="Claverie J.M."/>
        </authorList>
    </citation>
    <scope>NUCLEOTIDE SEQUENCE [LARGE SCALE GENOMIC DNA]</scope>
    <source>
        <strain evidence="2">CeV-01B</strain>
    </source>
</reference>
<dbReference type="Pfam" id="PF17849">
    <property type="entry name" value="OB_Dis3"/>
    <property type="match status" value="1"/>
</dbReference>
<protein>
    <submittedName>
        <fullName evidence="2">Ribonuclease II family protein</fullName>
    </submittedName>
</protein>
<accession>A0A0N9Q9M5</accession>
<dbReference type="Pfam" id="PF00773">
    <property type="entry name" value="RNB"/>
    <property type="match status" value="1"/>
</dbReference>
<dbReference type="GO" id="GO:0003723">
    <property type="term" value="F:RNA binding"/>
    <property type="evidence" value="ECO:0007669"/>
    <property type="project" value="InterPro"/>
</dbReference>
<dbReference type="EMBL" id="KT820662">
    <property type="protein sequence ID" value="ALH23320.1"/>
    <property type="molecule type" value="Genomic_DNA"/>
</dbReference>
<sequence>MHYKIHILDSNYTTCEIYDQHTNNLVELDINPIEKKILSGDVIDNTGTIINSPLRLAKNLAGILILKGKTYGRNQKDNKFFYKCIPNDKRLPAFLIPYEEKQVTFNKNIINKYVLFKFNNWDSKHPIGILNNVVGNINNLSAFYEYQLHCKDLFKPLKQFINHVNRANRELGINIYDNIIKTHQNIEDRRDHYIISIDPNGSTDLDDAFSMKDNILSIYVANVPLLLDYFKLWNSFSERISTIYLPDRKCPMLPSLLSENLCSLLENQERLSFCIDLTINDNQIIDIVFNNVIIKVSKNYIYNEERLDNDELYKKVFDCINKLNKREKYMREISDSHHVVSYLMLLMNNKSADKLEQYQTGIYRSITLNESKLKHPDTIPSEIYDFIKIWQCASGKYTNHQENNGHQLINSGLDNYVHITSPIRRLVDLLNMLKIQEKLKLINLSSNALDFYNYWENQLEYINTTMRAIRKVQTDCSMLNMCTNDNTILDSIYKGYLFDMIERPYKLNQYTVYIPDLKLFTRVNTKNIVDNYTSANFKLYLLQDGITLKRKIRAEIILK</sequence>
<keyword evidence="3" id="KW-1185">Reference proteome</keyword>
<dbReference type="Proteomes" id="UP000203826">
    <property type="component" value="Segment"/>
</dbReference>
<evidence type="ECO:0000313" key="2">
    <source>
        <dbReference type="EMBL" id="ALH23320.1"/>
    </source>
</evidence>
<feature type="domain" description="RNB" evidence="1">
    <location>
        <begin position="186"/>
        <end position="441"/>
    </location>
</feature>
<dbReference type="GO" id="GO:0006402">
    <property type="term" value="P:mRNA catabolic process"/>
    <property type="evidence" value="ECO:0007669"/>
    <property type="project" value="TreeGrafter"/>
</dbReference>
<dbReference type="PANTHER" id="PTHR23355">
    <property type="entry name" value="RIBONUCLEASE"/>
    <property type="match status" value="1"/>
</dbReference>
<proteinExistence type="predicted"/>
<name>A0A0N9Q9M5_9VIRU</name>
<dbReference type="OrthoDB" id="39529at10239"/>
<dbReference type="SMART" id="SM00955">
    <property type="entry name" value="RNB"/>
    <property type="match status" value="1"/>
</dbReference>
<evidence type="ECO:0000259" key="1">
    <source>
        <dbReference type="SMART" id="SM00955"/>
    </source>
</evidence>
<dbReference type="SUPFAM" id="SSF50249">
    <property type="entry name" value="Nucleic acid-binding proteins"/>
    <property type="match status" value="1"/>
</dbReference>
<dbReference type="InterPro" id="IPR041505">
    <property type="entry name" value="Dis3_CSD2"/>
</dbReference>
<dbReference type="PANTHER" id="PTHR23355:SF9">
    <property type="entry name" value="DIS3-LIKE EXONUCLEASE 2"/>
    <property type="match status" value="1"/>
</dbReference>
<organism evidence="2 3">
    <name type="scientific">Chrysochromulina ericina virus CeV-01B</name>
    <dbReference type="NCBI Taxonomy" id="3070830"/>
    <lineage>
        <taxon>Viruses</taxon>
        <taxon>Varidnaviria</taxon>
        <taxon>Bamfordvirae</taxon>
        <taxon>Nucleocytoviricota</taxon>
        <taxon>Megaviricetes</taxon>
        <taxon>Imitervirales</taxon>
        <taxon>Mesomimiviridae</taxon>
        <taxon>Tethysvirus</taxon>
        <taxon>Tethysvirus raunefjordenense</taxon>
    </lineage>
</organism>
<dbReference type="InterPro" id="IPR001900">
    <property type="entry name" value="RNase_II/R"/>
</dbReference>
<dbReference type="KEGG" id="vg:26049281"/>
<evidence type="ECO:0000313" key="3">
    <source>
        <dbReference type="Proteomes" id="UP000203826"/>
    </source>
</evidence>
<dbReference type="InterPro" id="IPR050180">
    <property type="entry name" value="RNR_Ribonuclease"/>
</dbReference>
<dbReference type="InterPro" id="IPR012340">
    <property type="entry name" value="NA-bd_OB-fold"/>
</dbReference>
<gene>
    <name evidence="2" type="ORF">ceV_414</name>
</gene>
<dbReference type="GO" id="GO:0000175">
    <property type="term" value="F:3'-5'-RNA exonuclease activity"/>
    <property type="evidence" value="ECO:0007669"/>
    <property type="project" value="TreeGrafter"/>
</dbReference>